<comment type="pathway">
    <text evidence="7">Phospholipid metabolism; phosphatidylglycerol biosynthesis; phosphatidylglycerol from CDP-diacylglycerol: step 1/2.</text>
</comment>
<evidence type="ECO:0000313" key="9">
    <source>
        <dbReference type="Proteomes" id="UP001318040"/>
    </source>
</evidence>
<keyword evidence="9" id="KW-1185">Reference proteome</keyword>
<evidence type="ECO:0000256" key="5">
    <source>
        <dbReference type="ARBA" id="ARBA00023209"/>
    </source>
</evidence>
<gene>
    <name evidence="10" type="primary">PGS1</name>
</gene>
<dbReference type="GO" id="GO:0005524">
    <property type="term" value="F:ATP binding"/>
    <property type="evidence" value="ECO:0007669"/>
    <property type="project" value="UniProtKB-KW"/>
</dbReference>
<evidence type="ECO:0000256" key="1">
    <source>
        <dbReference type="ARBA" id="ARBA00022516"/>
    </source>
</evidence>
<dbReference type="InterPro" id="IPR016270">
    <property type="entry name" value="PGS1"/>
</dbReference>
<name>A0AAJ7SLA1_PETMA</name>
<dbReference type="Gene3D" id="3.30.870.10">
    <property type="entry name" value="Endonuclease Chain A"/>
    <property type="match status" value="1"/>
</dbReference>
<feature type="region of interest" description="Disordered" evidence="8">
    <location>
        <begin position="33"/>
        <end position="181"/>
    </location>
</feature>
<dbReference type="EC" id="2.7.8.5" evidence="7"/>
<keyword evidence="1 7" id="KW-0444">Lipid biosynthesis</keyword>
<evidence type="ECO:0000256" key="6">
    <source>
        <dbReference type="ARBA" id="ARBA00023264"/>
    </source>
</evidence>
<comment type="subcellular location">
    <subcellularLocation>
        <location evidence="7">Mitochondrion</location>
    </subcellularLocation>
</comment>
<keyword evidence="5 7" id="KW-0594">Phospholipid biosynthesis</keyword>
<evidence type="ECO:0000256" key="7">
    <source>
        <dbReference type="RuleBase" id="RU365024"/>
    </source>
</evidence>
<dbReference type="KEGG" id="pmrn:116937748"/>
<proteinExistence type="inferred from homology"/>
<feature type="compositionally biased region" description="Basic and acidic residues" evidence="8">
    <location>
        <begin position="117"/>
        <end position="127"/>
    </location>
</feature>
<feature type="compositionally biased region" description="Basic and acidic residues" evidence="8">
    <location>
        <begin position="71"/>
        <end position="88"/>
    </location>
</feature>
<feature type="compositionally biased region" description="Basic and acidic residues" evidence="8">
    <location>
        <begin position="134"/>
        <end position="172"/>
    </location>
</feature>
<protein>
    <recommendedName>
        <fullName evidence="7">CDP-diacylglycerol--glycerol-3-phosphate 3-phosphatidyltransferase</fullName>
        <ecNumber evidence="7">2.7.8.5</ecNumber>
    </recommendedName>
</protein>
<dbReference type="SUPFAM" id="SSF56024">
    <property type="entry name" value="Phospholipase D/nuclease"/>
    <property type="match status" value="1"/>
</dbReference>
<evidence type="ECO:0000313" key="10">
    <source>
        <dbReference type="RefSeq" id="XP_032800746.1"/>
    </source>
</evidence>
<keyword evidence="7" id="KW-0496">Mitochondrion</keyword>
<dbReference type="GO" id="GO:0005739">
    <property type="term" value="C:mitochondrion"/>
    <property type="evidence" value="ECO:0007669"/>
    <property type="project" value="UniProtKB-SubCell"/>
</dbReference>
<dbReference type="GO" id="GO:0032049">
    <property type="term" value="P:cardiolipin biosynthetic process"/>
    <property type="evidence" value="ECO:0007669"/>
    <property type="project" value="InterPro"/>
</dbReference>
<accession>A0AAJ7SLA1</accession>
<evidence type="ECO:0000256" key="2">
    <source>
        <dbReference type="ARBA" id="ARBA00022679"/>
    </source>
</evidence>
<feature type="compositionally biased region" description="Gly residues" evidence="8">
    <location>
        <begin position="89"/>
        <end position="102"/>
    </location>
</feature>
<feature type="compositionally biased region" description="Gly residues" evidence="8">
    <location>
        <begin position="57"/>
        <end position="70"/>
    </location>
</feature>
<evidence type="ECO:0000256" key="8">
    <source>
        <dbReference type="SAM" id="MobiDB-lite"/>
    </source>
</evidence>
<reference evidence="10" key="1">
    <citation type="submission" date="2025-08" db="UniProtKB">
        <authorList>
            <consortium name="RefSeq"/>
        </authorList>
    </citation>
    <scope>IDENTIFICATION</scope>
    <source>
        <tissue evidence="10">Sperm</tissue>
    </source>
</reference>
<keyword evidence="2 7" id="KW-0808">Transferase</keyword>
<comment type="similarity">
    <text evidence="7">Belongs to the CDP-alcohol phosphatidyltransferase class-II family.</text>
</comment>
<dbReference type="Proteomes" id="UP001318040">
    <property type="component" value="Unplaced"/>
</dbReference>
<evidence type="ECO:0000256" key="3">
    <source>
        <dbReference type="ARBA" id="ARBA00022737"/>
    </source>
</evidence>
<keyword evidence="6 7" id="KW-1208">Phospholipid metabolism</keyword>
<comment type="function">
    <text evidence="7">Functions in the biosynthesis of the anionic phospholipids phosphatidylglycerol and cardiolipin.</text>
</comment>
<comment type="catalytic activity">
    <reaction evidence="7">
        <text>a CDP-1,2-diacyl-sn-glycerol + sn-glycerol 3-phosphate = a 1,2-diacyl-sn-glycero-3-phospho-(1'-sn-glycero-3'-phosphate) + CMP + H(+)</text>
        <dbReference type="Rhea" id="RHEA:12593"/>
        <dbReference type="ChEBI" id="CHEBI:15378"/>
        <dbReference type="ChEBI" id="CHEBI:57597"/>
        <dbReference type="ChEBI" id="CHEBI:58332"/>
        <dbReference type="ChEBI" id="CHEBI:60110"/>
        <dbReference type="ChEBI" id="CHEBI:60377"/>
        <dbReference type="EC" id="2.7.8.5"/>
    </reaction>
</comment>
<keyword evidence="7" id="KW-0067">ATP-binding</keyword>
<dbReference type="PANTHER" id="PTHR12586:SF1">
    <property type="entry name" value="CDP-DIACYLGLYCEROL--GLYCEROL-3-PHOSPHATE 3-PHOSPHATIDYLTRANSFERASE, MITOCHONDRIAL"/>
    <property type="match status" value="1"/>
</dbReference>
<keyword evidence="3" id="KW-0677">Repeat</keyword>
<organism evidence="9 10">
    <name type="scientific">Petromyzon marinus</name>
    <name type="common">Sea lamprey</name>
    <dbReference type="NCBI Taxonomy" id="7757"/>
    <lineage>
        <taxon>Eukaryota</taxon>
        <taxon>Metazoa</taxon>
        <taxon>Chordata</taxon>
        <taxon>Craniata</taxon>
        <taxon>Vertebrata</taxon>
        <taxon>Cyclostomata</taxon>
        <taxon>Hyperoartia</taxon>
        <taxon>Petromyzontiformes</taxon>
        <taxon>Petromyzontidae</taxon>
        <taxon>Petromyzon</taxon>
    </lineage>
</organism>
<keyword evidence="7" id="KW-0547">Nucleotide-binding</keyword>
<sequence>MAAPIRLAWSLLGRVSRMPASPRRRVTSLLVALSLPRPDPGSGVKGDGSGVRDDGSGVRGDGSGVRGDGSGVRDDDSGVRGDGSEVRGDGSGVRGDGSGVRGDGPREVRGHGPWSRGHADGLPRELRWLMGSGGEERSGEERSGEERSGEERSGEERSGEERSGEERSGEERSGEEDFGVPMFGLRGEAVEVLETPRDFYRALHEGIGTAKRRIVMASLYLGTGDMETKLVEALRQALRRSLASPDPRLHIHVLLDATRGSRGSPNSVSMLLPLLDEVSVPPVSLSPRVSPSPCLPPTGVSVRVSLYHTPALRGLARLLLPEKLNETVGLQHMKLYVSDDTVIVSG</sequence>
<dbReference type="PANTHER" id="PTHR12586">
    <property type="entry name" value="CDP-DIACYLGLYCEROL--SERINE O-PHOSPHATIDYLTRANSFERASE"/>
    <property type="match status" value="1"/>
</dbReference>
<dbReference type="GO" id="GO:0008444">
    <property type="term" value="F:CDP-diacylglycerol-glycerol-3-phosphate 3-phosphatidyltransferase activity"/>
    <property type="evidence" value="ECO:0007669"/>
    <property type="project" value="UniProtKB-EC"/>
</dbReference>
<keyword evidence="4 7" id="KW-0443">Lipid metabolism</keyword>
<evidence type="ECO:0000256" key="4">
    <source>
        <dbReference type="ARBA" id="ARBA00023098"/>
    </source>
</evidence>
<dbReference type="AlphaFoldDB" id="A0AAJ7SLA1"/>
<dbReference type="RefSeq" id="XP_032800746.1">
    <property type="nucleotide sequence ID" value="XM_032944855.1"/>
</dbReference>